<dbReference type="Proteomes" id="UP000215914">
    <property type="component" value="Chromosome 2"/>
</dbReference>
<dbReference type="GO" id="GO:0003712">
    <property type="term" value="F:transcription coregulator activity"/>
    <property type="evidence" value="ECO:0000318"/>
    <property type="project" value="GO_Central"/>
</dbReference>
<sequence>MGLMKRKREGEMVQCFVAVVVGVAQMLAKKRTYNYVVAVAAMEFSKPSKPRVWYTRPWSPSASVKPLSHSGCRENRTNKHSYHLKVNFAELGSNTLGQYSTFELAGIAVA</sequence>
<dbReference type="InParanoid" id="A0A251VKY6"/>
<evidence type="ECO:0000313" key="1">
    <source>
        <dbReference type="EMBL" id="OTG35726.1"/>
    </source>
</evidence>
<protein>
    <submittedName>
        <fullName evidence="1">Putative histone deacetylase complex subunit SAP30/SAP30-like protein</fullName>
    </submittedName>
</protein>
<organism evidence="1 2">
    <name type="scientific">Helianthus annuus</name>
    <name type="common">Common sunflower</name>
    <dbReference type="NCBI Taxonomy" id="4232"/>
    <lineage>
        <taxon>Eukaryota</taxon>
        <taxon>Viridiplantae</taxon>
        <taxon>Streptophyta</taxon>
        <taxon>Embryophyta</taxon>
        <taxon>Tracheophyta</taxon>
        <taxon>Spermatophyta</taxon>
        <taxon>Magnoliopsida</taxon>
        <taxon>eudicotyledons</taxon>
        <taxon>Gunneridae</taxon>
        <taxon>Pentapetalae</taxon>
        <taxon>asterids</taxon>
        <taxon>campanulids</taxon>
        <taxon>Asterales</taxon>
        <taxon>Asteraceae</taxon>
        <taxon>Asteroideae</taxon>
        <taxon>Heliantheae alliance</taxon>
        <taxon>Heliantheae</taxon>
        <taxon>Helianthus</taxon>
    </lineage>
</organism>
<proteinExistence type="predicted"/>
<dbReference type="GO" id="GO:0006355">
    <property type="term" value="P:regulation of DNA-templated transcription"/>
    <property type="evidence" value="ECO:0000318"/>
    <property type="project" value="GO_Central"/>
</dbReference>
<dbReference type="GO" id="GO:0000118">
    <property type="term" value="C:histone deacetylase complex"/>
    <property type="evidence" value="ECO:0000318"/>
    <property type="project" value="GO_Central"/>
</dbReference>
<dbReference type="AlphaFoldDB" id="A0A251VKY6"/>
<dbReference type="EMBL" id="CM007891">
    <property type="protein sequence ID" value="OTG35726.1"/>
    <property type="molecule type" value="Genomic_DNA"/>
</dbReference>
<reference evidence="2" key="1">
    <citation type="journal article" date="2017" name="Nature">
        <title>The sunflower genome provides insights into oil metabolism, flowering and Asterid evolution.</title>
        <authorList>
            <person name="Badouin H."/>
            <person name="Gouzy J."/>
            <person name="Grassa C.J."/>
            <person name="Murat F."/>
            <person name="Staton S.E."/>
            <person name="Cottret L."/>
            <person name="Lelandais-Briere C."/>
            <person name="Owens G.L."/>
            <person name="Carrere S."/>
            <person name="Mayjonade B."/>
            <person name="Legrand L."/>
            <person name="Gill N."/>
            <person name="Kane N.C."/>
            <person name="Bowers J.E."/>
            <person name="Hubner S."/>
            <person name="Bellec A."/>
            <person name="Berard A."/>
            <person name="Berges H."/>
            <person name="Blanchet N."/>
            <person name="Boniface M.C."/>
            <person name="Brunel D."/>
            <person name="Catrice O."/>
            <person name="Chaidir N."/>
            <person name="Claudel C."/>
            <person name="Donnadieu C."/>
            <person name="Faraut T."/>
            <person name="Fievet G."/>
            <person name="Helmstetter N."/>
            <person name="King M."/>
            <person name="Knapp S.J."/>
            <person name="Lai Z."/>
            <person name="Le Paslier M.C."/>
            <person name="Lippi Y."/>
            <person name="Lorenzon L."/>
            <person name="Mandel J.R."/>
            <person name="Marage G."/>
            <person name="Marchand G."/>
            <person name="Marquand E."/>
            <person name="Bret-Mestries E."/>
            <person name="Morien E."/>
            <person name="Nambeesan S."/>
            <person name="Nguyen T."/>
            <person name="Pegot-Espagnet P."/>
            <person name="Pouilly N."/>
            <person name="Raftis F."/>
            <person name="Sallet E."/>
            <person name="Schiex T."/>
            <person name="Thomas J."/>
            <person name="Vandecasteele C."/>
            <person name="Vares D."/>
            <person name="Vear F."/>
            <person name="Vautrin S."/>
            <person name="Crespi M."/>
            <person name="Mangin B."/>
            <person name="Burke J.M."/>
            <person name="Salse J."/>
            <person name="Munos S."/>
            <person name="Vincourt P."/>
            <person name="Rieseberg L.H."/>
            <person name="Langlade N.B."/>
        </authorList>
    </citation>
    <scope>NUCLEOTIDE SEQUENCE [LARGE SCALE GENOMIC DNA]</scope>
    <source>
        <strain evidence="2">cv. SF193</strain>
    </source>
</reference>
<evidence type="ECO:0000313" key="2">
    <source>
        <dbReference type="Proteomes" id="UP000215914"/>
    </source>
</evidence>
<keyword evidence="2" id="KW-1185">Reference proteome</keyword>
<name>A0A251VKY6_HELAN</name>
<gene>
    <name evidence="1" type="ORF">HannXRQ_Chr02g0059851</name>
</gene>
<accession>A0A251VKY6</accession>